<dbReference type="EMBL" id="JACHHZ010000002">
    <property type="protein sequence ID" value="MBB6092483.1"/>
    <property type="molecule type" value="Genomic_DNA"/>
</dbReference>
<keyword evidence="2" id="KW-1185">Reference proteome</keyword>
<name>A0A841HIE6_9GAMM</name>
<gene>
    <name evidence="1" type="ORF">HNQ60_001361</name>
</gene>
<proteinExistence type="predicted"/>
<sequence>MNCKGLLETYLDWTRTGHDGVGDADVTDVADSDPSFRQGGALLKKNKEKIRAWRRRVLLRRGALMRAELGADAQNCSLAMLDERGVVVSWYGRACESNLGDDAVVDRPLSQFYVATDIALKEPRRDLRAASMDGRIRRQGWRLGATGVAYWCTTVLESVLLRDGRLQGFSCVMRESKYPSQLPPRASLLHGLIVRDEASGRDAPISSLAPLRTWDRMAKARDAARQRRLFRLSCRMRTSEFDRSLLRGMLIELPVARNNP</sequence>
<dbReference type="Proteomes" id="UP000588068">
    <property type="component" value="Unassembled WGS sequence"/>
</dbReference>
<evidence type="ECO:0008006" key="3">
    <source>
        <dbReference type="Google" id="ProtNLM"/>
    </source>
</evidence>
<organism evidence="1 2">
    <name type="scientific">Povalibacter uvarum</name>
    <dbReference type="NCBI Taxonomy" id="732238"/>
    <lineage>
        <taxon>Bacteria</taxon>
        <taxon>Pseudomonadati</taxon>
        <taxon>Pseudomonadota</taxon>
        <taxon>Gammaproteobacteria</taxon>
        <taxon>Steroidobacterales</taxon>
        <taxon>Steroidobacteraceae</taxon>
        <taxon>Povalibacter</taxon>
    </lineage>
</organism>
<comment type="caution">
    <text evidence="1">The sequence shown here is derived from an EMBL/GenBank/DDBJ whole genome shotgun (WGS) entry which is preliminary data.</text>
</comment>
<dbReference type="RefSeq" id="WP_184330280.1">
    <property type="nucleotide sequence ID" value="NZ_JACHHZ010000002.1"/>
</dbReference>
<reference evidence="1 2" key="1">
    <citation type="submission" date="2020-08" db="EMBL/GenBank/DDBJ databases">
        <title>Genomic Encyclopedia of Type Strains, Phase IV (KMG-IV): sequencing the most valuable type-strain genomes for metagenomic binning, comparative biology and taxonomic classification.</title>
        <authorList>
            <person name="Goeker M."/>
        </authorList>
    </citation>
    <scope>NUCLEOTIDE SEQUENCE [LARGE SCALE GENOMIC DNA]</scope>
    <source>
        <strain evidence="1 2">DSM 26723</strain>
    </source>
</reference>
<evidence type="ECO:0000313" key="2">
    <source>
        <dbReference type="Proteomes" id="UP000588068"/>
    </source>
</evidence>
<accession>A0A841HIE6</accession>
<evidence type="ECO:0000313" key="1">
    <source>
        <dbReference type="EMBL" id="MBB6092483.1"/>
    </source>
</evidence>
<protein>
    <recommendedName>
        <fullName evidence="3">PAS domain-containing protein</fullName>
    </recommendedName>
</protein>
<dbReference type="AlphaFoldDB" id="A0A841HIE6"/>